<reference evidence="1 2" key="1">
    <citation type="submission" date="2019-05" db="EMBL/GenBank/DDBJ databases">
        <title>Another draft genome of Portunus trituberculatus and its Hox gene families provides insights of decapod evolution.</title>
        <authorList>
            <person name="Jeong J.-H."/>
            <person name="Song I."/>
            <person name="Kim S."/>
            <person name="Choi T."/>
            <person name="Kim D."/>
            <person name="Ryu S."/>
            <person name="Kim W."/>
        </authorList>
    </citation>
    <scope>NUCLEOTIDE SEQUENCE [LARGE SCALE GENOMIC DNA]</scope>
    <source>
        <tissue evidence="1">Muscle</tissue>
    </source>
</reference>
<dbReference type="Proteomes" id="UP000324222">
    <property type="component" value="Unassembled WGS sequence"/>
</dbReference>
<protein>
    <submittedName>
        <fullName evidence="1">Uncharacterized protein</fullName>
    </submittedName>
</protein>
<organism evidence="1 2">
    <name type="scientific">Portunus trituberculatus</name>
    <name type="common">Swimming crab</name>
    <name type="synonym">Neptunus trituberculatus</name>
    <dbReference type="NCBI Taxonomy" id="210409"/>
    <lineage>
        <taxon>Eukaryota</taxon>
        <taxon>Metazoa</taxon>
        <taxon>Ecdysozoa</taxon>
        <taxon>Arthropoda</taxon>
        <taxon>Crustacea</taxon>
        <taxon>Multicrustacea</taxon>
        <taxon>Malacostraca</taxon>
        <taxon>Eumalacostraca</taxon>
        <taxon>Eucarida</taxon>
        <taxon>Decapoda</taxon>
        <taxon>Pleocyemata</taxon>
        <taxon>Brachyura</taxon>
        <taxon>Eubrachyura</taxon>
        <taxon>Portunoidea</taxon>
        <taxon>Portunidae</taxon>
        <taxon>Portuninae</taxon>
        <taxon>Portunus</taxon>
    </lineage>
</organism>
<dbReference type="EMBL" id="VSRR010003480">
    <property type="protein sequence ID" value="MPC36310.1"/>
    <property type="molecule type" value="Genomic_DNA"/>
</dbReference>
<sequence>MLRSFVRGVFFNPFSTMTHFHIHSGYYLVILYSFRNTCGDCNSEDCGH</sequence>
<keyword evidence="2" id="KW-1185">Reference proteome</keyword>
<dbReference type="AlphaFoldDB" id="A0A5B7ENR7"/>
<gene>
    <name evidence="1" type="ORF">E2C01_029764</name>
</gene>
<proteinExistence type="predicted"/>
<accession>A0A5B7ENR7</accession>
<comment type="caution">
    <text evidence="1">The sequence shown here is derived from an EMBL/GenBank/DDBJ whole genome shotgun (WGS) entry which is preliminary data.</text>
</comment>
<evidence type="ECO:0000313" key="2">
    <source>
        <dbReference type="Proteomes" id="UP000324222"/>
    </source>
</evidence>
<evidence type="ECO:0000313" key="1">
    <source>
        <dbReference type="EMBL" id="MPC36310.1"/>
    </source>
</evidence>
<name>A0A5B7ENR7_PORTR</name>